<evidence type="ECO:0000256" key="4">
    <source>
        <dbReference type="SAM" id="MobiDB-lite"/>
    </source>
</evidence>
<evidence type="ECO:0008006" key="7">
    <source>
        <dbReference type="Google" id="ProtNLM"/>
    </source>
</evidence>
<keyword evidence="6" id="KW-1185">Reference proteome</keyword>
<comment type="subcellular location">
    <subcellularLocation>
        <location evidence="1">Mitochondrion</location>
    </subcellularLocation>
</comment>
<dbReference type="VEuPathDB" id="FungiDB:FPRO_08248"/>
<evidence type="ECO:0000256" key="2">
    <source>
        <dbReference type="ARBA" id="ARBA00022946"/>
    </source>
</evidence>
<organism evidence="5 6">
    <name type="scientific">Fusarium proliferatum (strain ET1)</name>
    <name type="common">Orchid endophyte fungus</name>
    <dbReference type="NCBI Taxonomy" id="1227346"/>
    <lineage>
        <taxon>Eukaryota</taxon>
        <taxon>Fungi</taxon>
        <taxon>Dikarya</taxon>
        <taxon>Ascomycota</taxon>
        <taxon>Pezizomycotina</taxon>
        <taxon>Sordariomycetes</taxon>
        <taxon>Hypocreomycetidae</taxon>
        <taxon>Hypocreales</taxon>
        <taxon>Nectriaceae</taxon>
        <taxon>Fusarium</taxon>
        <taxon>Fusarium fujikuroi species complex</taxon>
    </lineage>
</organism>
<dbReference type="InterPro" id="IPR024319">
    <property type="entry name" value="ATPase_expression_mit"/>
</dbReference>
<dbReference type="EMBL" id="FJOF01000011">
    <property type="protein sequence ID" value="CZR46874.1"/>
    <property type="molecule type" value="Genomic_DNA"/>
</dbReference>
<dbReference type="Proteomes" id="UP000183971">
    <property type="component" value="Unassembled WGS sequence"/>
</dbReference>
<proteinExistence type="predicted"/>
<dbReference type="RefSeq" id="XP_031087408.1">
    <property type="nucleotide sequence ID" value="XM_031221895.1"/>
</dbReference>
<evidence type="ECO:0000256" key="1">
    <source>
        <dbReference type="ARBA" id="ARBA00004173"/>
    </source>
</evidence>
<dbReference type="Pfam" id="PF12921">
    <property type="entry name" value="ATP13"/>
    <property type="match status" value="1"/>
</dbReference>
<reference evidence="6" key="1">
    <citation type="journal article" date="2016" name="Genome Biol. Evol.">
        <title>Comparative 'omics' of the Fusarium fujikuroi species complex highlights differences in genetic potential and metabolite synthesis.</title>
        <authorList>
            <person name="Niehaus E.-M."/>
            <person name="Muensterkoetter M."/>
            <person name="Proctor R.H."/>
            <person name="Brown D.W."/>
            <person name="Sharon A."/>
            <person name="Idan Y."/>
            <person name="Oren-Young L."/>
            <person name="Sieber C.M."/>
            <person name="Novak O."/>
            <person name="Pencik A."/>
            <person name="Tarkowska D."/>
            <person name="Hromadova K."/>
            <person name="Freeman S."/>
            <person name="Maymon M."/>
            <person name="Elazar M."/>
            <person name="Youssef S.A."/>
            <person name="El-Shabrawy E.S.M."/>
            <person name="Shalaby A.B.A."/>
            <person name="Houterman P."/>
            <person name="Brock N.L."/>
            <person name="Burkhardt I."/>
            <person name="Tsavkelova E.A."/>
            <person name="Dickschat J.S."/>
            <person name="Galuszka P."/>
            <person name="Gueldener U."/>
            <person name="Tudzynski B."/>
        </authorList>
    </citation>
    <scope>NUCLEOTIDE SEQUENCE [LARGE SCALE GENOMIC DNA]</scope>
    <source>
        <strain evidence="6">ET1</strain>
    </source>
</reference>
<comment type="caution">
    <text evidence="5">The sequence shown here is derived from an EMBL/GenBank/DDBJ whole genome shotgun (WGS) entry which is preliminary data.</text>
</comment>
<protein>
    <recommendedName>
        <fullName evidence="7">Mitochondrial ATPase expression-domain-containing protein</fullName>
    </recommendedName>
</protein>
<accession>A0A1L7W2M3</accession>
<gene>
    <name evidence="5" type="ORF">FPRO_08248</name>
</gene>
<evidence type="ECO:0000256" key="3">
    <source>
        <dbReference type="ARBA" id="ARBA00023128"/>
    </source>
</evidence>
<keyword evidence="2" id="KW-0809">Transit peptide</keyword>
<dbReference type="AlphaFoldDB" id="A0A1L7W2M3"/>
<keyword evidence="3" id="KW-0496">Mitochondrion</keyword>
<evidence type="ECO:0000313" key="5">
    <source>
        <dbReference type="EMBL" id="CZR46874.1"/>
    </source>
</evidence>
<sequence>MLWRQSLLRRTRLDHPSTSPLAFALRIYGSSLIHQRPAEVGRRRWLASLSPPVSTSASTFAHLRGNSPPDENDTHRPTPLDALLKAIRCQETGRILPTLQAWVQSLVSDNVEVANAALQELAGLPVATFSEILRALDPVANKDLDVAHDIAISSGEMQFTNAHHVVDKFGVRYQHRFVLDALKTVTKARRDGGRNLVLSDFEILIRCAGAAGDLADVFFFFSATQRYGLGSKRSTRTWNEFFKARFMTDPVYYQYHRQRVLYKPREGYKIYFRMPLHNLKRLESLRHSRNALGVTPFNRQRHRQWADNMLWKRKKTGFQSYFAHWRRSKNSGVLLNEELLCTTLIAFARSGSFQHIRGIVLKRGFGIGLVEDRKTGTFTVSGFKAFRPGNPRAPTERLLNAIVEAFGSMMRIRLACQLLIHVSNAYQIPIPPETWCNLLNWAYVCGVKSNQRQRRFMYFFPLSSNVTTSMVTEIWDTMTSKPYNVEPSFESYIVYINSLIFKRNFSSALDVIRDHAVPHYRQLEKQQLQSVFDDVLQEASEPSHSRRTIESQKEHAWYQIAKCLGNLLSTASKDSRQRKGNFATTAIPHIITEFSEFLHDQIRYRTSQGYVCLERSMEVPRFKWATSVRTTLPQLKGGVETQMMVSKGVVEEAETYEERKENWPRDFEMKILEWRRKPQPRPRAKGPAPERTAVDRWGWWKNLEDELMMPFIIALT</sequence>
<evidence type="ECO:0000313" key="6">
    <source>
        <dbReference type="Proteomes" id="UP000183971"/>
    </source>
</evidence>
<dbReference type="GeneID" id="42053125"/>
<feature type="region of interest" description="Disordered" evidence="4">
    <location>
        <begin position="54"/>
        <end position="78"/>
    </location>
</feature>
<dbReference type="GO" id="GO:0005739">
    <property type="term" value="C:mitochondrion"/>
    <property type="evidence" value="ECO:0007669"/>
    <property type="project" value="UniProtKB-SubCell"/>
</dbReference>
<name>A0A1L7W2M3_FUSPR</name>